<dbReference type="AlphaFoldDB" id="A0A078AWY0"/>
<organism evidence="5 6">
    <name type="scientific">Stylonychia lemnae</name>
    <name type="common">Ciliate</name>
    <dbReference type="NCBI Taxonomy" id="5949"/>
    <lineage>
        <taxon>Eukaryota</taxon>
        <taxon>Sar</taxon>
        <taxon>Alveolata</taxon>
        <taxon>Ciliophora</taxon>
        <taxon>Intramacronucleata</taxon>
        <taxon>Spirotrichea</taxon>
        <taxon>Stichotrichia</taxon>
        <taxon>Sporadotrichida</taxon>
        <taxon>Oxytrichidae</taxon>
        <taxon>Stylonychinae</taxon>
        <taxon>Stylonychia</taxon>
    </lineage>
</organism>
<dbReference type="OrthoDB" id="1919336at2759"/>
<dbReference type="PANTHER" id="PTHR48112:SF22">
    <property type="entry name" value="MITOCHONDRIAL TRANSCRIPTION FACTOR A, ISOFORM B"/>
    <property type="match status" value="1"/>
</dbReference>
<feature type="DNA-binding region" description="HMG box" evidence="2">
    <location>
        <begin position="398"/>
        <end position="466"/>
    </location>
</feature>
<dbReference type="PANTHER" id="PTHR48112">
    <property type="entry name" value="HIGH MOBILITY GROUP PROTEIN DSP1"/>
    <property type="match status" value="1"/>
</dbReference>
<dbReference type="PROSITE" id="PS50118">
    <property type="entry name" value="HMG_BOX_2"/>
    <property type="match status" value="3"/>
</dbReference>
<feature type="region of interest" description="Disordered" evidence="3">
    <location>
        <begin position="29"/>
        <end position="61"/>
    </location>
</feature>
<evidence type="ECO:0000313" key="5">
    <source>
        <dbReference type="EMBL" id="CDW86566.1"/>
    </source>
</evidence>
<gene>
    <name evidence="5" type="primary">Contig2461.g2645</name>
    <name evidence="5" type="ORF">STYLEM_15661</name>
</gene>
<accession>A0A078AWY0</accession>
<reference evidence="5 6" key="1">
    <citation type="submission" date="2014-06" db="EMBL/GenBank/DDBJ databases">
        <authorList>
            <person name="Swart Estienne"/>
        </authorList>
    </citation>
    <scope>NUCLEOTIDE SEQUENCE [LARGE SCALE GENOMIC DNA]</scope>
    <source>
        <strain evidence="5 6">130c</strain>
    </source>
</reference>
<dbReference type="Proteomes" id="UP000039865">
    <property type="component" value="Unassembled WGS sequence"/>
</dbReference>
<feature type="compositionally biased region" description="Basic and acidic residues" evidence="3">
    <location>
        <begin position="479"/>
        <end position="496"/>
    </location>
</feature>
<dbReference type="Gene3D" id="1.10.30.10">
    <property type="entry name" value="High mobility group box domain"/>
    <property type="match status" value="3"/>
</dbReference>
<feature type="DNA-binding region" description="HMG box" evidence="2">
    <location>
        <begin position="144"/>
        <end position="212"/>
    </location>
</feature>
<feature type="compositionally biased region" description="Polar residues" evidence="3">
    <location>
        <begin position="497"/>
        <end position="512"/>
    </location>
</feature>
<dbReference type="GO" id="GO:0003677">
    <property type="term" value="F:DNA binding"/>
    <property type="evidence" value="ECO:0007669"/>
    <property type="project" value="UniProtKB-UniRule"/>
</dbReference>
<evidence type="ECO:0000256" key="1">
    <source>
        <dbReference type="ARBA" id="ARBA00023125"/>
    </source>
</evidence>
<feature type="compositionally biased region" description="Basic residues" evidence="3">
    <location>
        <begin position="29"/>
        <end position="39"/>
    </location>
</feature>
<feature type="domain" description="HMG box" evidence="4">
    <location>
        <begin position="221"/>
        <end position="286"/>
    </location>
</feature>
<feature type="domain" description="HMG box" evidence="4">
    <location>
        <begin position="398"/>
        <end position="466"/>
    </location>
</feature>
<protein>
    <recommendedName>
        <fullName evidence="4">HMG box domain-containing protein</fullName>
    </recommendedName>
</protein>
<evidence type="ECO:0000256" key="3">
    <source>
        <dbReference type="SAM" id="MobiDB-lite"/>
    </source>
</evidence>
<dbReference type="GO" id="GO:0005634">
    <property type="term" value="C:nucleus"/>
    <property type="evidence" value="ECO:0007669"/>
    <property type="project" value="UniProtKB-UniRule"/>
</dbReference>
<dbReference type="InterPro" id="IPR009071">
    <property type="entry name" value="HMG_box_dom"/>
</dbReference>
<feature type="DNA-binding region" description="HMG box" evidence="2">
    <location>
        <begin position="221"/>
        <end position="286"/>
    </location>
</feature>
<evidence type="ECO:0000256" key="2">
    <source>
        <dbReference type="PROSITE-ProRule" id="PRU00267"/>
    </source>
</evidence>
<keyword evidence="1 2" id="KW-0238">DNA-binding</keyword>
<evidence type="ECO:0000313" key="6">
    <source>
        <dbReference type="Proteomes" id="UP000039865"/>
    </source>
</evidence>
<feature type="compositionally biased region" description="Basic and acidic residues" evidence="3">
    <location>
        <begin position="513"/>
        <end position="525"/>
    </location>
</feature>
<keyword evidence="2" id="KW-0539">Nucleus</keyword>
<dbReference type="SMART" id="SM00398">
    <property type="entry name" value="HMG"/>
    <property type="match status" value="3"/>
</dbReference>
<dbReference type="InParanoid" id="A0A078AWY0"/>
<feature type="region of interest" description="Disordered" evidence="3">
    <location>
        <begin position="479"/>
        <end position="525"/>
    </location>
</feature>
<evidence type="ECO:0000259" key="4">
    <source>
        <dbReference type="PROSITE" id="PS50118"/>
    </source>
</evidence>
<feature type="compositionally biased region" description="Low complexity" evidence="3">
    <location>
        <begin position="47"/>
        <end position="61"/>
    </location>
</feature>
<dbReference type="EMBL" id="CCKQ01014777">
    <property type="protein sequence ID" value="CDW86566.1"/>
    <property type="molecule type" value="Genomic_DNA"/>
</dbReference>
<dbReference type="Pfam" id="PF00505">
    <property type="entry name" value="HMG_box"/>
    <property type="match status" value="3"/>
</dbReference>
<name>A0A078AWY0_STYLE</name>
<dbReference type="InterPro" id="IPR050342">
    <property type="entry name" value="HMGB"/>
</dbReference>
<keyword evidence="6" id="KW-1185">Reference proteome</keyword>
<dbReference type="SUPFAM" id="SSF47095">
    <property type="entry name" value="HMG-box"/>
    <property type="match status" value="3"/>
</dbReference>
<dbReference type="CDD" id="cd00084">
    <property type="entry name" value="HMG-box_SF"/>
    <property type="match status" value="2"/>
</dbReference>
<feature type="domain" description="HMG box" evidence="4">
    <location>
        <begin position="144"/>
        <end position="212"/>
    </location>
</feature>
<sequence length="695" mass="81883">MKTQSNFRITSNLNNQISNNKLLITHSHTKSHKMHKSIHSAKNTRFNSNNLNSNNSSGLLLRRQDSIHSERKRDIKQTRKASLFTKLQKKQEGLLSEDDNIDSLNFHTPAEAILDASEQNSIFSEDKLLFDDDYMLDTNQDLPIRKPQSAYVIFGKMKRDLIMKQNPGIKVTEVVKQIAKLWQSLTKEEKLKYKEAAKQDKERYIQELRELTKSNKNLDKPKKPLTPYMLFTRPKVVRDNPNIPSLDIMKEVGRIWQNITKEELSYFKQKSDVDLERYKREHQRFIEEINELRAQSTKERLEKKTFLDNGMSSERVPTFGYKSQYESHLSAIASQPINLKRRKLEPGEMIENSSSKMIQGTPLKTGKIYSHLTEDTPSTNHEEPVSPYMRAKREVARPKKPLSAYIYFSQEYREKLKDQHPEWSSNEIMRHVSAKWSHMDKKQKEPYNQMAAQDKARYDKQLLEFTHITDNKEHVFEFRKPRRSFDTSENTSHQRQEIQISDSKKSSQNLKESATKDSCRNQTSQHEDMYFKQYDSEIKLPMPSKQYQNVDPEQNIPFTPFNYNYLQQQQPNYNNQNINNAANNVQQSDNHLATPHHSFLLHSPLMRPLYQDFNLASSFHKLNYEEDALGEDIDNVNYENQFSLPNILAFDEQSFFQKLDSFNSKFVTQQGQNETQNLNHEMFDSYGMNNQRRFN</sequence>
<proteinExistence type="predicted"/>
<dbReference type="InterPro" id="IPR036910">
    <property type="entry name" value="HMG_box_dom_sf"/>
</dbReference>